<accession>A0A2Z5FZT6</accession>
<organism evidence="2 3">
    <name type="scientific">Acidisarcina polymorpha</name>
    <dbReference type="NCBI Taxonomy" id="2211140"/>
    <lineage>
        <taxon>Bacteria</taxon>
        <taxon>Pseudomonadati</taxon>
        <taxon>Acidobacteriota</taxon>
        <taxon>Terriglobia</taxon>
        <taxon>Terriglobales</taxon>
        <taxon>Acidobacteriaceae</taxon>
        <taxon>Acidisarcina</taxon>
    </lineage>
</organism>
<dbReference type="KEGG" id="abas:ACPOL_2938"/>
<feature type="compositionally biased region" description="Polar residues" evidence="1">
    <location>
        <begin position="39"/>
        <end position="54"/>
    </location>
</feature>
<sequence>MQTACFLAKEEAAYDDSEDELAAGVWIEGIVKVAQQKQNEQPDALSLSTSTQYAQMPGQKDCIEDQEDDPYRKRPTLKGLREPEDGVQQRTLAQQARLVAEHTGSVENEIHSVPVHALRLTFDISIIS</sequence>
<proteinExistence type="predicted"/>
<dbReference type="EMBL" id="CP030840">
    <property type="protein sequence ID" value="AXC12240.1"/>
    <property type="molecule type" value="Genomic_DNA"/>
</dbReference>
<feature type="region of interest" description="Disordered" evidence="1">
    <location>
        <begin position="39"/>
        <end position="87"/>
    </location>
</feature>
<reference evidence="2 3" key="1">
    <citation type="journal article" date="2018" name="Front. Microbiol.">
        <title>Hydrolytic Capabilities as a Key to Environmental Success: Chitinolytic and Cellulolytic Acidobacteria From Acidic Sub-arctic Soils and Boreal Peatlands.</title>
        <authorList>
            <person name="Belova S.E."/>
            <person name="Ravin N.V."/>
            <person name="Pankratov T.A."/>
            <person name="Rakitin A.L."/>
            <person name="Ivanova A.A."/>
            <person name="Beletsky A.V."/>
            <person name="Mardanov A.V."/>
            <person name="Sinninghe Damste J.S."/>
            <person name="Dedysh S.N."/>
        </authorList>
    </citation>
    <scope>NUCLEOTIDE SEQUENCE [LARGE SCALE GENOMIC DNA]</scope>
    <source>
        <strain evidence="2 3">SBC82</strain>
    </source>
</reference>
<evidence type="ECO:0000313" key="3">
    <source>
        <dbReference type="Proteomes" id="UP000253606"/>
    </source>
</evidence>
<evidence type="ECO:0000313" key="2">
    <source>
        <dbReference type="EMBL" id="AXC12240.1"/>
    </source>
</evidence>
<evidence type="ECO:0000256" key="1">
    <source>
        <dbReference type="SAM" id="MobiDB-lite"/>
    </source>
</evidence>
<keyword evidence="3" id="KW-1185">Reference proteome</keyword>
<dbReference type="AlphaFoldDB" id="A0A2Z5FZT6"/>
<gene>
    <name evidence="2" type="ORF">ACPOL_2938</name>
</gene>
<dbReference type="Proteomes" id="UP000253606">
    <property type="component" value="Chromosome"/>
</dbReference>
<dbReference type="RefSeq" id="WP_114207507.1">
    <property type="nucleotide sequence ID" value="NZ_CP030840.1"/>
</dbReference>
<protein>
    <submittedName>
        <fullName evidence="2">Uncharacterized protein</fullName>
    </submittedName>
</protein>
<name>A0A2Z5FZT6_9BACT</name>